<evidence type="ECO:0000256" key="1">
    <source>
        <dbReference type="ARBA" id="ARBA00022801"/>
    </source>
</evidence>
<dbReference type="PANTHER" id="PTHR48081">
    <property type="entry name" value="AB HYDROLASE SUPERFAMILY PROTEIN C4A8.06C"/>
    <property type="match status" value="1"/>
</dbReference>
<dbReference type="InterPro" id="IPR050300">
    <property type="entry name" value="GDXG_lipolytic_enzyme"/>
</dbReference>
<sequence length="265" mass="29360">MDKIFYGTNQNQFGELLLPEGEGPHPVAIVIHGGFWRKRVTLERMRPAAQDLTASGFATWNIEYRRTGQEGGGWPGTLIDAANASDYIRTLSESYPLDLNKVVTIGHSAGGHLATWIAARHRIARDSELFIEDPISILGTVSLAGVNDLEMMHGVHHYRDQVLSREPDNPTAELIGGSPEEYPKRYKHASPVELLPIGVHQTLVHGALDIHVPIGISDHYHREAERAGDSVKYVNLPTAEHLMLTNTTSSAWQTVKEEIQLLVNN</sequence>
<organism evidence="3 4">
    <name type="scientific">Chengkuizengella axinellae</name>
    <dbReference type="NCBI Taxonomy" id="3064388"/>
    <lineage>
        <taxon>Bacteria</taxon>
        <taxon>Bacillati</taxon>
        <taxon>Bacillota</taxon>
        <taxon>Bacilli</taxon>
        <taxon>Bacillales</taxon>
        <taxon>Paenibacillaceae</taxon>
        <taxon>Chengkuizengella</taxon>
    </lineage>
</organism>
<evidence type="ECO:0000259" key="2">
    <source>
        <dbReference type="Pfam" id="PF20434"/>
    </source>
</evidence>
<dbReference type="Gene3D" id="3.40.50.1820">
    <property type="entry name" value="alpha/beta hydrolase"/>
    <property type="match status" value="1"/>
</dbReference>
<dbReference type="EMBL" id="JAVAMP010000022">
    <property type="protein sequence ID" value="MDP5277029.1"/>
    <property type="molecule type" value="Genomic_DNA"/>
</dbReference>
<keyword evidence="4" id="KW-1185">Reference proteome</keyword>
<comment type="caution">
    <text evidence="3">The sequence shown here is derived from an EMBL/GenBank/DDBJ whole genome shotgun (WGS) entry which is preliminary data.</text>
</comment>
<evidence type="ECO:0000313" key="4">
    <source>
        <dbReference type="Proteomes" id="UP001231941"/>
    </source>
</evidence>
<name>A0ABT9J611_9BACL</name>
<feature type="domain" description="BD-FAE-like" evidence="2">
    <location>
        <begin position="19"/>
        <end position="220"/>
    </location>
</feature>
<dbReference type="Pfam" id="PF20434">
    <property type="entry name" value="BD-FAE"/>
    <property type="match status" value="1"/>
</dbReference>
<evidence type="ECO:0000313" key="3">
    <source>
        <dbReference type="EMBL" id="MDP5277029.1"/>
    </source>
</evidence>
<dbReference type="SUPFAM" id="SSF53474">
    <property type="entry name" value="alpha/beta-Hydrolases"/>
    <property type="match status" value="1"/>
</dbReference>
<dbReference type="Proteomes" id="UP001231941">
    <property type="component" value="Unassembled WGS sequence"/>
</dbReference>
<dbReference type="RefSeq" id="WP_305994330.1">
    <property type="nucleotide sequence ID" value="NZ_JAVAMP010000022.1"/>
</dbReference>
<reference evidence="3 4" key="1">
    <citation type="submission" date="2023-08" db="EMBL/GenBank/DDBJ databases">
        <authorList>
            <person name="Park J.-S."/>
        </authorList>
    </citation>
    <scope>NUCLEOTIDE SEQUENCE [LARGE SCALE GENOMIC DNA]</scope>
    <source>
        <strain evidence="3 4">2205SS18-9</strain>
    </source>
</reference>
<protein>
    <submittedName>
        <fullName evidence="3">Alpha/beta hydrolase</fullName>
    </submittedName>
</protein>
<dbReference type="InterPro" id="IPR029058">
    <property type="entry name" value="AB_hydrolase_fold"/>
</dbReference>
<dbReference type="InterPro" id="IPR049492">
    <property type="entry name" value="BD-FAE-like_dom"/>
</dbReference>
<accession>A0ABT9J611</accession>
<keyword evidence="1 3" id="KW-0378">Hydrolase</keyword>
<dbReference type="GO" id="GO:0016787">
    <property type="term" value="F:hydrolase activity"/>
    <property type="evidence" value="ECO:0007669"/>
    <property type="project" value="UniProtKB-KW"/>
</dbReference>
<proteinExistence type="predicted"/>
<gene>
    <name evidence="3" type="ORF">Q5Y73_23305</name>
</gene>